<evidence type="ECO:0000313" key="1">
    <source>
        <dbReference type="EMBL" id="CRL20656.1"/>
    </source>
</evidence>
<gene>
    <name evidence="1" type="ORF">PCAMFM013_S004g000597</name>
</gene>
<organism evidence="1 2">
    <name type="scientific">Penicillium camemberti (strain FM 013)</name>
    <dbReference type="NCBI Taxonomy" id="1429867"/>
    <lineage>
        <taxon>Eukaryota</taxon>
        <taxon>Fungi</taxon>
        <taxon>Dikarya</taxon>
        <taxon>Ascomycota</taxon>
        <taxon>Pezizomycotina</taxon>
        <taxon>Eurotiomycetes</taxon>
        <taxon>Eurotiomycetidae</taxon>
        <taxon>Eurotiales</taxon>
        <taxon>Aspergillaceae</taxon>
        <taxon>Penicillium</taxon>
    </lineage>
</organism>
<dbReference type="AlphaFoldDB" id="A0A0G4P2V6"/>
<name>A0A0G4P2V6_PENC3</name>
<dbReference type="Proteomes" id="UP000053732">
    <property type="component" value="Unassembled WGS sequence"/>
</dbReference>
<evidence type="ECO:0000313" key="2">
    <source>
        <dbReference type="Proteomes" id="UP000053732"/>
    </source>
</evidence>
<dbReference type="EMBL" id="HG793137">
    <property type="protein sequence ID" value="CRL20656.1"/>
    <property type="molecule type" value="Genomic_DNA"/>
</dbReference>
<sequence length="64" mass="7248">MSLSFSKRWPTLYGDFVVHGPAPYKNCPPEQFLATLTVVWSFITQMGSVGMCRDGDKLSPYILY</sequence>
<protein>
    <submittedName>
        <fullName evidence="1">Str. FM013</fullName>
    </submittedName>
</protein>
<proteinExistence type="predicted"/>
<accession>A0A0G4P2V6</accession>
<reference evidence="1 2" key="1">
    <citation type="journal article" date="2014" name="Nat. Commun.">
        <title>Multiple recent horizontal transfers of a large genomic region in cheese making fungi.</title>
        <authorList>
            <person name="Cheeseman K."/>
            <person name="Ropars J."/>
            <person name="Renault P."/>
            <person name="Dupont J."/>
            <person name="Gouzy J."/>
            <person name="Branca A."/>
            <person name="Abraham A.L."/>
            <person name="Ceppi M."/>
            <person name="Conseiller E."/>
            <person name="Debuchy R."/>
            <person name="Malagnac F."/>
            <person name="Goarin A."/>
            <person name="Silar P."/>
            <person name="Lacoste S."/>
            <person name="Sallet E."/>
            <person name="Bensimon A."/>
            <person name="Giraud T."/>
            <person name="Brygoo Y."/>
        </authorList>
    </citation>
    <scope>NUCLEOTIDE SEQUENCE [LARGE SCALE GENOMIC DNA]</scope>
    <source>
        <strain evidence="2">FM 013</strain>
    </source>
</reference>
<keyword evidence="2" id="KW-1185">Reference proteome</keyword>